<accession>A0AAE0XAX7</accession>
<dbReference type="PROSITE" id="PS50181">
    <property type="entry name" value="FBOX"/>
    <property type="match status" value="1"/>
</dbReference>
<dbReference type="Gene3D" id="1.25.40.20">
    <property type="entry name" value="Ankyrin repeat-containing domain"/>
    <property type="match status" value="2"/>
</dbReference>
<sequence length="575" mass="63536">MRTRSSSSTLSGPMANDTPTAGASKRPNSPNAAETDEPPRKRHRGSEAADEVDPHLRTPSIVTRRLRPRSASTRQVPPQDHSGPTKPAPLLNLPLELLYGVGECLEDRDLSNFARANRGLYVILNRELYLRGRGSKPLRWATDRTSLRRSLLGTVKRALDARGHARESVVPSSICLRTSWPLLNERLHFVRAVIRGDLAMISYFLDRDPSMIRPSFCQACNSSSCPQPEVSPWPEDYNCPLGKSDCFDEPPLEIALTFRKSKAARLLIAKGADPRCLSTRQCTALHFAAENNLWGLVECLVNEYGLDVNGVNFHGMTALDIACTRAQLPRNPHMIKKLISLGASINHGFPYHGAIHYPVGPYRPGRVYRSTPLAAMVMGSDHYDYGSSRLLRGIGNPRSNRMVHVDVLLQHGARFDMKYDQDKFMRDSVVRVDHNLRRIEGYAELFRVLLQADVGRQSLLLQCVQLEQTEAALAILNDDRKYIKGWKRHADDQGTTALHAACRMGPGNPVLVRMLELGADLNRRRNKRGLTPADMMAEAQALRLNSAAPAANDGASSGQAAPVAVQNGAGMLAST</sequence>
<dbReference type="Pfam" id="PF00023">
    <property type="entry name" value="Ank"/>
    <property type="match status" value="1"/>
</dbReference>
<dbReference type="InterPro" id="IPR002110">
    <property type="entry name" value="Ankyrin_rpt"/>
</dbReference>
<evidence type="ECO:0000256" key="3">
    <source>
        <dbReference type="PROSITE-ProRule" id="PRU00023"/>
    </source>
</evidence>
<dbReference type="Proteomes" id="UP001270362">
    <property type="component" value="Unassembled WGS sequence"/>
</dbReference>
<feature type="domain" description="F-box" evidence="5">
    <location>
        <begin position="87"/>
        <end position="133"/>
    </location>
</feature>
<keyword evidence="7" id="KW-1185">Reference proteome</keyword>
<name>A0AAE0XAX7_9PEZI</name>
<dbReference type="AlphaFoldDB" id="A0AAE0XAX7"/>
<dbReference type="InterPro" id="IPR001810">
    <property type="entry name" value="F-box_dom"/>
</dbReference>
<feature type="region of interest" description="Disordered" evidence="4">
    <location>
        <begin position="1"/>
        <end position="89"/>
    </location>
</feature>
<dbReference type="PROSITE" id="PS50297">
    <property type="entry name" value="ANK_REP_REGION"/>
    <property type="match status" value="1"/>
</dbReference>
<protein>
    <submittedName>
        <fullName evidence="6">Ankyrin repeat-containing domain protein</fullName>
    </submittedName>
</protein>
<evidence type="ECO:0000313" key="6">
    <source>
        <dbReference type="EMBL" id="KAK3689248.1"/>
    </source>
</evidence>
<dbReference type="PROSITE" id="PS50088">
    <property type="entry name" value="ANK_REPEAT"/>
    <property type="match status" value="1"/>
</dbReference>
<organism evidence="6 7">
    <name type="scientific">Podospora appendiculata</name>
    <dbReference type="NCBI Taxonomy" id="314037"/>
    <lineage>
        <taxon>Eukaryota</taxon>
        <taxon>Fungi</taxon>
        <taxon>Dikarya</taxon>
        <taxon>Ascomycota</taxon>
        <taxon>Pezizomycotina</taxon>
        <taxon>Sordariomycetes</taxon>
        <taxon>Sordariomycetidae</taxon>
        <taxon>Sordariales</taxon>
        <taxon>Podosporaceae</taxon>
        <taxon>Podospora</taxon>
    </lineage>
</organism>
<reference evidence="6" key="2">
    <citation type="submission" date="2023-06" db="EMBL/GenBank/DDBJ databases">
        <authorList>
            <consortium name="Lawrence Berkeley National Laboratory"/>
            <person name="Haridas S."/>
            <person name="Hensen N."/>
            <person name="Bonometti L."/>
            <person name="Westerberg I."/>
            <person name="Brannstrom I.O."/>
            <person name="Guillou S."/>
            <person name="Cros-Aarteil S."/>
            <person name="Calhoun S."/>
            <person name="Kuo A."/>
            <person name="Mondo S."/>
            <person name="Pangilinan J."/>
            <person name="Riley R."/>
            <person name="Labutti K."/>
            <person name="Andreopoulos B."/>
            <person name="Lipzen A."/>
            <person name="Chen C."/>
            <person name="Yanf M."/>
            <person name="Daum C."/>
            <person name="Ng V."/>
            <person name="Clum A."/>
            <person name="Steindorff A."/>
            <person name="Ohm R."/>
            <person name="Martin F."/>
            <person name="Silar P."/>
            <person name="Natvig D."/>
            <person name="Lalanne C."/>
            <person name="Gautier V."/>
            <person name="Ament-Velasquez S.L."/>
            <person name="Kruys A."/>
            <person name="Hutchinson M.I."/>
            <person name="Powell A.J."/>
            <person name="Barry K."/>
            <person name="Miller A.N."/>
            <person name="Grigoriev I.V."/>
            <person name="Debuchy R."/>
            <person name="Gladieux P."/>
            <person name="Thoren M.H."/>
            <person name="Johannesson H."/>
        </authorList>
    </citation>
    <scope>NUCLEOTIDE SEQUENCE</scope>
    <source>
        <strain evidence="6">CBS 314.62</strain>
    </source>
</reference>
<feature type="repeat" description="ANK" evidence="3">
    <location>
        <begin position="493"/>
        <end position="526"/>
    </location>
</feature>
<dbReference type="InterPro" id="IPR036770">
    <property type="entry name" value="Ankyrin_rpt-contain_sf"/>
</dbReference>
<dbReference type="InterPro" id="IPR050745">
    <property type="entry name" value="Multifunctional_regulatory"/>
</dbReference>
<evidence type="ECO:0000313" key="7">
    <source>
        <dbReference type="Proteomes" id="UP001270362"/>
    </source>
</evidence>
<evidence type="ECO:0000256" key="4">
    <source>
        <dbReference type="SAM" id="MobiDB-lite"/>
    </source>
</evidence>
<dbReference type="SMART" id="SM00248">
    <property type="entry name" value="ANK"/>
    <property type="match status" value="6"/>
</dbReference>
<evidence type="ECO:0000259" key="5">
    <source>
        <dbReference type="PROSITE" id="PS50181"/>
    </source>
</evidence>
<evidence type="ECO:0000256" key="1">
    <source>
        <dbReference type="ARBA" id="ARBA00022737"/>
    </source>
</evidence>
<dbReference type="PANTHER" id="PTHR24189">
    <property type="entry name" value="MYOTROPHIN"/>
    <property type="match status" value="1"/>
</dbReference>
<dbReference type="Pfam" id="PF13857">
    <property type="entry name" value="Ank_5"/>
    <property type="match status" value="1"/>
</dbReference>
<dbReference type="SUPFAM" id="SSF48403">
    <property type="entry name" value="Ankyrin repeat"/>
    <property type="match status" value="1"/>
</dbReference>
<proteinExistence type="predicted"/>
<dbReference type="EMBL" id="JAULSO010000002">
    <property type="protein sequence ID" value="KAK3689248.1"/>
    <property type="molecule type" value="Genomic_DNA"/>
</dbReference>
<evidence type="ECO:0000256" key="2">
    <source>
        <dbReference type="ARBA" id="ARBA00023043"/>
    </source>
</evidence>
<dbReference type="PANTHER" id="PTHR24189:SF50">
    <property type="entry name" value="ANKYRIN REPEAT AND SOCS BOX PROTEIN 2"/>
    <property type="match status" value="1"/>
</dbReference>
<reference evidence="6" key="1">
    <citation type="journal article" date="2023" name="Mol. Phylogenet. Evol.">
        <title>Genome-scale phylogeny and comparative genomics of the fungal order Sordariales.</title>
        <authorList>
            <person name="Hensen N."/>
            <person name="Bonometti L."/>
            <person name="Westerberg I."/>
            <person name="Brannstrom I.O."/>
            <person name="Guillou S."/>
            <person name="Cros-Aarteil S."/>
            <person name="Calhoun S."/>
            <person name="Haridas S."/>
            <person name="Kuo A."/>
            <person name="Mondo S."/>
            <person name="Pangilinan J."/>
            <person name="Riley R."/>
            <person name="LaButti K."/>
            <person name="Andreopoulos B."/>
            <person name="Lipzen A."/>
            <person name="Chen C."/>
            <person name="Yan M."/>
            <person name="Daum C."/>
            <person name="Ng V."/>
            <person name="Clum A."/>
            <person name="Steindorff A."/>
            <person name="Ohm R.A."/>
            <person name="Martin F."/>
            <person name="Silar P."/>
            <person name="Natvig D.O."/>
            <person name="Lalanne C."/>
            <person name="Gautier V."/>
            <person name="Ament-Velasquez S.L."/>
            <person name="Kruys A."/>
            <person name="Hutchinson M.I."/>
            <person name="Powell A.J."/>
            <person name="Barry K."/>
            <person name="Miller A.N."/>
            <person name="Grigoriev I.V."/>
            <person name="Debuchy R."/>
            <person name="Gladieux P."/>
            <person name="Hiltunen Thoren M."/>
            <person name="Johannesson H."/>
        </authorList>
    </citation>
    <scope>NUCLEOTIDE SEQUENCE</scope>
    <source>
        <strain evidence="6">CBS 314.62</strain>
    </source>
</reference>
<keyword evidence="2 3" id="KW-0040">ANK repeat</keyword>
<gene>
    <name evidence="6" type="ORF">B0T22DRAFT_461191</name>
</gene>
<feature type="compositionally biased region" description="Polar residues" evidence="4">
    <location>
        <begin position="1"/>
        <end position="32"/>
    </location>
</feature>
<comment type="caution">
    <text evidence="6">The sequence shown here is derived from an EMBL/GenBank/DDBJ whole genome shotgun (WGS) entry which is preliminary data.</text>
</comment>
<keyword evidence="1" id="KW-0677">Repeat</keyword>